<keyword evidence="3" id="KW-0813">Transport</keyword>
<reference evidence="6" key="1">
    <citation type="journal article" date="2014" name="Front. Microbiol.">
        <title>High frequency of phylogenetically diverse reductive dehalogenase-homologous genes in deep subseafloor sedimentary metagenomes.</title>
        <authorList>
            <person name="Kawai M."/>
            <person name="Futagami T."/>
            <person name="Toyoda A."/>
            <person name="Takaki Y."/>
            <person name="Nishi S."/>
            <person name="Hori S."/>
            <person name="Arai W."/>
            <person name="Tsubouchi T."/>
            <person name="Morono Y."/>
            <person name="Uchiyama I."/>
            <person name="Ito T."/>
            <person name="Fujiyama A."/>
            <person name="Inagaki F."/>
            <person name="Takami H."/>
        </authorList>
    </citation>
    <scope>NUCLEOTIDE SEQUENCE</scope>
    <source>
        <strain evidence="6">Expedition CK06-06</strain>
    </source>
</reference>
<organism evidence="6">
    <name type="scientific">marine sediment metagenome</name>
    <dbReference type="NCBI Taxonomy" id="412755"/>
    <lineage>
        <taxon>unclassified sequences</taxon>
        <taxon>metagenomes</taxon>
        <taxon>ecological metagenomes</taxon>
    </lineage>
</organism>
<dbReference type="Pfam" id="PF00496">
    <property type="entry name" value="SBP_bac_5"/>
    <property type="match status" value="1"/>
</dbReference>
<feature type="non-terminal residue" evidence="6">
    <location>
        <position position="255"/>
    </location>
</feature>
<proteinExistence type="inferred from homology"/>
<accession>X1LZ20</accession>
<comment type="caution">
    <text evidence="6">The sequence shown here is derived from an EMBL/GenBank/DDBJ whole genome shotgun (WGS) entry which is preliminary data.</text>
</comment>
<evidence type="ECO:0000313" key="6">
    <source>
        <dbReference type="EMBL" id="GAI11041.1"/>
    </source>
</evidence>
<comment type="subcellular location">
    <subcellularLocation>
        <location evidence="1">Cell envelope</location>
    </subcellularLocation>
</comment>
<feature type="domain" description="Solute-binding protein family 5" evidence="5">
    <location>
        <begin position="52"/>
        <end position="246"/>
    </location>
</feature>
<dbReference type="GO" id="GO:0015833">
    <property type="term" value="P:peptide transport"/>
    <property type="evidence" value="ECO:0007669"/>
    <property type="project" value="TreeGrafter"/>
</dbReference>
<comment type="similarity">
    <text evidence="2">Belongs to the bacterial solute-binding protein 5 family.</text>
</comment>
<evidence type="ECO:0000256" key="1">
    <source>
        <dbReference type="ARBA" id="ARBA00004196"/>
    </source>
</evidence>
<dbReference type="EMBL" id="BARV01005095">
    <property type="protein sequence ID" value="GAI11041.1"/>
    <property type="molecule type" value="Genomic_DNA"/>
</dbReference>
<dbReference type="Gene3D" id="3.40.190.10">
    <property type="entry name" value="Periplasmic binding protein-like II"/>
    <property type="match status" value="1"/>
</dbReference>
<feature type="non-terminal residue" evidence="6">
    <location>
        <position position="1"/>
    </location>
</feature>
<dbReference type="AlphaFoldDB" id="X1LZ20"/>
<evidence type="ECO:0000256" key="3">
    <source>
        <dbReference type="ARBA" id="ARBA00022448"/>
    </source>
</evidence>
<evidence type="ECO:0000259" key="5">
    <source>
        <dbReference type="Pfam" id="PF00496"/>
    </source>
</evidence>
<keyword evidence="4" id="KW-0732">Signal</keyword>
<dbReference type="InterPro" id="IPR000914">
    <property type="entry name" value="SBP_5_dom"/>
</dbReference>
<protein>
    <recommendedName>
        <fullName evidence="5">Solute-binding protein family 5 domain-containing protein</fullName>
    </recommendedName>
</protein>
<dbReference type="Gene3D" id="3.90.76.10">
    <property type="entry name" value="Dipeptide-binding Protein, Domain 1"/>
    <property type="match status" value="1"/>
</dbReference>
<dbReference type="PANTHER" id="PTHR30290">
    <property type="entry name" value="PERIPLASMIC BINDING COMPONENT OF ABC TRANSPORTER"/>
    <property type="match status" value="1"/>
</dbReference>
<sequence length="255" mass="28839">EPLPTPVSEEQVLNLYGIDPLTLDPAVSGEMTSHEYIMQLFGGLVRLDDSLEPAPDIAQSWQVSQDGRTYTFYLRQDVRFHDGREVKAGDFKYSWERACDPETWSLTAATYLGDIVGVREVLSGEREDIGGVRVIDDYTLEVTIDAPKSYFLSKLTYPTAFVVDRADVESGGEWWHNPNGTGPFKLKQWDENQLLVLERNELYYGESAKVNLVVFQLWGGVPMNMYETGRIDVTSIGISYIEKVTDEAGPFYQDL</sequence>
<gene>
    <name evidence="6" type="ORF">S06H3_10810</name>
</gene>
<evidence type="ECO:0000256" key="2">
    <source>
        <dbReference type="ARBA" id="ARBA00005695"/>
    </source>
</evidence>
<name>X1LZ20_9ZZZZ</name>
<evidence type="ECO:0000256" key="4">
    <source>
        <dbReference type="ARBA" id="ARBA00022729"/>
    </source>
</evidence>
<dbReference type="InterPro" id="IPR039424">
    <property type="entry name" value="SBP_5"/>
</dbReference>
<dbReference type="GO" id="GO:1904680">
    <property type="term" value="F:peptide transmembrane transporter activity"/>
    <property type="evidence" value="ECO:0007669"/>
    <property type="project" value="TreeGrafter"/>
</dbReference>
<dbReference type="SUPFAM" id="SSF53850">
    <property type="entry name" value="Periplasmic binding protein-like II"/>
    <property type="match status" value="1"/>
</dbReference>
<dbReference type="PANTHER" id="PTHR30290:SF10">
    <property type="entry name" value="PERIPLASMIC OLIGOPEPTIDE-BINDING PROTEIN-RELATED"/>
    <property type="match status" value="1"/>
</dbReference>
<dbReference type="GO" id="GO:0030313">
    <property type="term" value="C:cell envelope"/>
    <property type="evidence" value="ECO:0007669"/>
    <property type="project" value="UniProtKB-SubCell"/>
</dbReference>